<feature type="compositionally biased region" description="Basic and acidic residues" evidence="1">
    <location>
        <begin position="233"/>
        <end position="256"/>
    </location>
</feature>
<accession>A0A9P4IPU5</accession>
<comment type="caution">
    <text evidence="2">The sequence shown here is derived from an EMBL/GenBank/DDBJ whole genome shotgun (WGS) entry which is preliminary data.</text>
</comment>
<dbReference type="EMBL" id="ML978122">
    <property type="protein sequence ID" value="KAF2103489.1"/>
    <property type="molecule type" value="Genomic_DNA"/>
</dbReference>
<dbReference type="Proteomes" id="UP000799772">
    <property type="component" value="Unassembled WGS sequence"/>
</dbReference>
<keyword evidence="3" id="KW-1185">Reference proteome</keyword>
<evidence type="ECO:0000313" key="2">
    <source>
        <dbReference type="EMBL" id="KAF2103489.1"/>
    </source>
</evidence>
<feature type="compositionally biased region" description="Polar residues" evidence="1">
    <location>
        <begin position="114"/>
        <end position="127"/>
    </location>
</feature>
<feature type="compositionally biased region" description="Basic and acidic residues" evidence="1">
    <location>
        <begin position="347"/>
        <end position="368"/>
    </location>
</feature>
<feature type="region of interest" description="Disordered" evidence="1">
    <location>
        <begin position="112"/>
        <end position="368"/>
    </location>
</feature>
<reference evidence="2" key="1">
    <citation type="journal article" date="2020" name="Stud. Mycol.">
        <title>101 Dothideomycetes genomes: a test case for predicting lifestyles and emergence of pathogens.</title>
        <authorList>
            <person name="Haridas S."/>
            <person name="Albert R."/>
            <person name="Binder M."/>
            <person name="Bloem J."/>
            <person name="Labutti K."/>
            <person name="Salamov A."/>
            <person name="Andreopoulos B."/>
            <person name="Baker S."/>
            <person name="Barry K."/>
            <person name="Bills G."/>
            <person name="Bluhm B."/>
            <person name="Cannon C."/>
            <person name="Castanera R."/>
            <person name="Culley D."/>
            <person name="Daum C."/>
            <person name="Ezra D."/>
            <person name="Gonzalez J."/>
            <person name="Henrissat B."/>
            <person name="Kuo A."/>
            <person name="Liang C."/>
            <person name="Lipzen A."/>
            <person name="Lutzoni F."/>
            <person name="Magnuson J."/>
            <person name="Mondo S."/>
            <person name="Nolan M."/>
            <person name="Ohm R."/>
            <person name="Pangilinan J."/>
            <person name="Park H.-J."/>
            <person name="Ramirez L."/>
            <person name="Alfaro M."/>
            <person name="Sun H."/>
            <person name="Tritt A."/>
            <person name="Yoshinaga Y."/>
            <person name="Zwiers L.-H."/>
            <person name="Turgeon B."/>
            <person name="Goodwin S."/>
            <person name="Spatafora J."/>
            <person name="Crous P."/>
            <person name="Grigoriev I."/>
        </authorList>
    </citation>
    <scope>NUCLEOTIDE SEQUENCE</scope>
    <source>
        <strain evidence="2">CBS 133067</strain>
    </source>
</reference>
<feature type="compositionally biased region" description="Polar residues" evidence="1">
    <location>
        <begin position="143"/>
        <end position="191"/>
    </location>
</feature>
<organism evidence="2 3">
    <name type="scientific">Rhizodiscina lignyota</name>
    <dbReference type="NCBI Taxonomy" id="1504668"/>
    <lineage>
        <taxon>Eukaryota</taxon>
        <taxon>Fungi</taxon>
        <taxon>Dikarya</taxon>
        <taxon>Ascomycota</taxon>
        <taxon>Pezizomycotina</taxon>
        <taxon>Dothideomycetes</taxon>
        <taxon>Pleosporomycetidae</taxon>
        <taxon>Aulographales</taxon>
        <taxon>Rhizodiscinaceae</taxon>
        <taxon>Rhizodiscina</taxon>
    </lineage>
</organism>
<feature type="compositionally biased region" description="Basic and acidic residues" evidence="1">
    <location>
        <begin position="320"/>
        <end position="331"/>
    </location>
</feature>
<protein>
    <submittedName>
        <fullName evidence="2">Uncharacterized protein</fullName>
    </submittedName>
</protein>
<dbReference type="AlphaFoldDB" id="A0A9P4IPU5"/>
<evidence type="ECO:0000256" key="1">
    <source>
        <dbReference type="SAM" id="MobiDB-lite"/>
    </source>
</evidence>
<feature type="compositionally biased region" description="Polar residues" evidence="1">
    <location>
        <begin position="208"/>
        <end position="218"/>
    </location>
</feature>
<gene>
    <name evidence="2" type="ORF">NA57DRAFT_53008</name>
</gene>
<evidence type="ECO:0000313" key="3">
    <source>
        <dbReference type="Proteomes" id="UP000799772"/>
    </source>
</evidence>
<sequence length="368" mass="38859">MAWLKPIFKVRRARGSTSGIRLDVISRFPLLTCREINGTTYKPDPSLTPLNLFEQHKPSIRIQPGTSFTFSSLSHSFQLERKEDTTTAMESITNVASNAANTASKLIWGEGKTESGQEPVSGQQGPGSKTEPFDQGNKEGEVPTSSEGQTATSTAAVGDSGSANPGTGNDVTESQEPVNTSSEGQTATSTAAVGEPGSGDPSTGADVTESQKPVQKQQGADKPTDEPTGAQEDAVKEKKDDAEKAMEHRDPNDHSGEPMQMHDGSEKKEEEESGDAAGQPDEEKSKEEGTGEQYVKSSGMAAEGGDFDATKPGAGSEANRLLEEHGVHKDAGNQGPPQQAESSGGVDDSKAKPKMLEKVKEKLHIGKH</sequence>
<name>A0A9P4IPU5_9PEZI</name>
<proteinExistence type="predicted"/>
<dbReference type="OrthoDB" id="5388207at2759"/>